<reference evidence="4" key="1">
    <citation type="submission" date="2020-11" db="EMBL/GenBank/DDBJ databases">
        <authorList>
            <consortium name="DOE Joint Genome Institute"/>
            <person name="Ahrendt S."/>
            <person name="Riley R."/>
            <person name="Andreopoulos W."/>
            <person name="Labutti K."/>
            <person name="Pangilinan J."/>
            <person name="Ruiz-Duenas F.J."/>
            <person name="Barrasa J.M."/>
            <person name="Sanchez-Garcia M."/>
            <person name="Camarero S."/>
            <person name="Miyauchi S."/>
            <person name="Serrano A."/>
            <person name="Linde D."/>
            <person name="Babiker R."/>
            <person name="Drula E."/>
            <person name="Ayuso-Fernandez I."/>
            <person name="Pacheco R."/>
            <person name="Padilla G."/>
            <person name="Ferreira P."/>
            <person name="Barriuso J."/>
            <person name="Kellner H."/>
            <person name="Castanera R."/>
            <person name="Alfaro M."/>
            <person name="Ramirez L."/>
            <person name="Pisabarro A.G."/>
            <person name="Kuo A."/>
            <person name="Tritt A."/>
            <person name="Lipzen A."/>
            <person name="He G."/>
            <person name="Yan M."/>
            <person name="Ng V."/>
            <person name="Cullen D."/>
            <person name="Martin F."/>
            <person name="Rosso M.-N."/>
            <person name="Henrissat B."/>
            <person name="Hibbett D."/>
            <person name="Martinez A.T."/>
            <person name="Grigoriev I.V."/>
        </authorList>
    </citation>
    <scope>NUCLEOTIDE SEQUENCE</scope>
    <source>
        <strain evidence="4">MF-IS2</strain>
    </source>
</reference>
<evidence type="ECO:0000313" key="4">
    <source>
        <dbReference type="EMBL" id="KAF9443542.1"/>
    </source>
</evidence>
<dbReference type="InterPro" id="IPR029017">
    <property type="entry name" value="Enolase-like_N"/>
</dbReference>
<dbReference type="AlphaFoldDB" id="A0A9P6BXW5"/>
<sequence length="69" mass="7750">MGKTWECFNVDPQLTWIEPEKGVMHIALGAVDNALWDPFARSRGKPLWELVVDFTPGLSERKSPVPPST</sequence>
<dbReference type="GO" id="GO:0016052">
    <property type="term" value="P:carbohydrate catabolic process"/>
    <property type="evidence" value="ECO:0007669"/>
    <property type="project" value="TreeGrafter"/>
</dbReference>
<comment type="caution">
    <text evidence="4">The sequence shown here is derived from an EMBL/GenBank/DDBJ whole genome shotgun (WGS) entry which is preliminary data.</text>
</comment>
<dbReference type="Gene3D" id="3.30.390.10">
    <property type="entry name" value="Enolase-like, N-terminal domain"/>
    <property type="match status" value="1"/>
</dbReference>
<dbReference type="GO" id="GO:0000287">
    <property type="term" value="F:magnesium ion binding"/>
    <property type="evidence" value="ECO:0007669"/>
    <property type="project" value="TreeGrafter"/>
</dbReference>
<keyword evidence="3" id="KW-0460">Magnesium</keyword>
<dbReference type="EMBL" id="MU151462">
    <property type="protein sequence ID" value="KAF9443542.1"/>
    <property type="molecule type" value="Genomic_DNA"/>
</dbReference>
<comment type="cofactor">
    <cofactor evidence="1">
        <name>Mg(2+)</name>
        <dbReference type="ChEBI" id="CHEBI:18420"/>
    </cofactor>
</comment>
<evidence type="ECO:0000313" key="5">
    <source>
        <dbReference type="Proteomes" id="UP000807342"/>
    </source>
</evidence>
<dbReference type="PANTHER" id="PTHR13794:SF58">
    <property type="entry name" value="MITOCHONDRIAL ENOLASE SUPERFAMILY MEMBER 1"/>
    <property type="match status" value="1"/>
</dbReference>
<evidence type="ECO:0000256" key="1">
    <source>
        <dbReference type="ARBA" id="ARBA00001946"/>
    </source>
</evidence>
<name>A0A9P6BXW5_9AGAR</name>
<organism evidence="4 5">
    <name type="scientific">Macrolepiota fuliginosa MF-IS2</name>
    <dbReference type="NCBI Taxonomy" id="1400762"/>
    <lineage>
        <taxon>Eukaryota</taxon>
        <taxon>Fungi</taxon>
        <taxon>Dikarya</taxon>
        <taxon>Basidiomycota</taxon>
        <taxon>Agaricomycotina</taxon>
        <taxon>Agaricomycetes</taxon>
        <taxon>Agaricomycetidae</taxon>
        <taxon>Agaricales</taxon>
        <taxon>Agaricineae</taxon>
        <taxon>Agaricaceae</taxon>
        <taxon>Macrolepiota</taxon>
    </lineage>
</organism>
<keyword evidence="2" id="KW-0479">Metal-binding</keyword>
<gene>
    <name evidence="4" type="ORF">P691DRAFT_764179</name>
</gene>
<proteinExistence type="predicted"/>
<evidence type="ECO:0000256" key="3">
    <source>
        <dbReference type="ARBA" id="ARBA00022842"/>
    </source>
</evidence>
<dbReference type="PANTHER" id="PTHR13794">
    <property type="entry name" value="ENOLASE SUPERFAMILY, MANDELATE RACEMASE"/>
    <property type="match status" value="1"/>
</dbReference>
<dbReference type="Proteomes" id="UP000807342">
    <property type="component" value="Unassembled WGS sequence"/>
</dbReference>
<dbReference type="OrthoDB" id="14161at2759"/>
<dbReference type="InterPro" id="IPR046945">
    <property type="entry name" value="RHMD-like"/>
</dbReference>
<accession>A0A9P6BXW5</accession>
<protein>
    <submittedName>
        <fullName evidence="4">Uncharacterized protein</fullName>
    </submittedName>
</protein>
<evidence type="ECO:0000256" key="2">
    <source>
        <dbReference type="ARBA" id="ARBA00022723"/>
    </source>
</evidence>
<dbReference type="SUPFAM" id="SSF54826">
    <property type="entry name" value="Enolase N-terminal domain-like"/>
    <property type="match status" value="1"/>
</dbReference>
<dbReference type="GO" id="GO:0016836">
    <property type="term" value="F:hydro-lyase activity"/>
    <property type="evidence" value="ECO:0007669"/>
    <property type="project" value="TreeGrafter"/>
</dbReference>
<keyword evidence="5" id="KW-1185">Reference proteome</keyword>